<gene>
    <name evidence="2" type="ORF">X907_2894</name>
</gene>
<evidence type="ECO:0000313" key="2">
    <source>
        <dbReference type="EMBL" id="AZU05399.1"/>
    </source>
</evidence>
<dbReference type="InterPro" id="IPR015947">
    <property type="entry name" value="PUA-like_sf"/>
</dbReference>
<dbReference type="PROSITE" id="PS51787">
    <property type="entry name" value="LON_N"/>
    <property type="match status" value="1"/>
</dbReference>
<evidence type="ECO:0000259" key="1">
    <source>
        <dbReference type="PROSITE" id="PS51787"/>
    </source>
</evidence>
<dbReference type="RefSeq" id="WP_170175584.1">
    <property type="nucleotide sequence ID" value="NZ_BMFB01000004.1"/>
</dbReference>
<dbReference type="InterPro" id="IPR046336">
    <property type="entry name" value="Lon_prtase_N_sf"/>
</dbReference>
<evidence type="ECO:0000313" key="3">
    <source>
        <dbReference type="Proteomes" id="UP000286954"/>
    </source>
</evidence>
<reference evidence="2 3" key="1">
    <citation type="submission" date="2016-12" db="EMBL/GenBank/DDBJ databases">
        <title>The genome of dimorphic prosthecate Glycocaulis alkaliphilus 6b-8t, isolated from crude oil dictates its adaptability in petroleum environments.</title>
        <authorList>
            <person name="Wu X.-L."/>
            <person name="Geng S."/>
        </authorList>
    </citation>
    <scope>NUCLEOTIDE SEQUENCE [LARGE SCALE GENOMIC DNA]</scope>
    <source>
        <strain evidence="2 3">6B-8</strain>
    </source>
</reference>
<protein>
    <submittedName>
        <fullName evidence="2">Peptidase S16</fullName>
    </submittedName>
</protein>
<dbReference type="InterPro" id="IPR003111">
    <property type="entry name" value="Lon_prtase_N"/>
</dbReference>
<accession>A0A3T0EDM3</accession>
<dbReference type="Pfam" id="PF02190">
    <property type="entry name" value="LON_substr_bdg"/>
    <property type="match status" value="1"/>
</dbReference>
<name>A0A3T0EDM3_9PROT</name>
<dbReference type="SUPFAM" id="SSF88697">
    <property type="entry name" value="PUA domain-like"/>
    <property type="match status" value="1"/>
</dbReference>
<dbReference type="Proteomes" id="UP000286954">
    <property type="component" value="Chromosome"/>
</dbReference>
<dbReference type="SMART" id="SM00464">
    <property type="entry name" value="LON"/>
    <property type="match status" value="1"/>
</dbReference>
<sequence>MTVHPALPDTLPLFPIRGCILLPGEALPLNVFEPRYLNMVDDAMSGNGFIGMIQPRETGPRDHPDLERVGTAGRIAKHSETTDGRYLIVLVGVSRFTLTAQPHMKTPYRVGRADYTGFERDIDGPEADDPGADRAGFLALLKRFFQHAGIDADWASMDHAPLSAITGKVAMAAPFDAACKQALLQASRPCVRRELLATLMEGALEHALRGPSSGPAGRLH</sequence>
<dbReference type="PANTHER" id="PTHR46732">
    <property type="entry name" value="ATP-DEPENDENT PROTEASE LA (LON) DOMAIN PROTEIN"/>
    <property type="match status" value="1"/>
</dbReference>
<dbReference type="Gene3D" id="2.30.130.40">
    <property type="entry name" value="LON domain-like"/>
    <property type="match status" value="1"/>
</dbReference>
<dbReference type="KEGG" id="gak:X907_2894"/>
<organism evidence="2 3">
    <name type="scientific">Glycocaulis alkaliphilus</name>
    <dbReference type="NCBI Taxonomy" id="1434191"/>
    <lineage>
        <taxon>Bacteria</taxon>
        <taxon>Pseudomonadati</taxon>
        <taxon>Pseudomonadota</taxon>
        <taxon>Alphaproteobacteria</taxon>
        <taxon>Maricaulales</taxon>
        <taxon>Maricaulaceae</taxon>
        <taxon>Glycocaulis</taxon>
    </lineage>
</organism>
<dbReference type="EMBL" id="CP018911">
    <property type="protein sequence ID" value="AZU05399.1"/>
    <property type="molecule type" value="Genomic_DNA"/>
</dbReference>
<feature type="domain" description="Lon N-terminal" evidence="1">
    <location>
        <begin position="11"/>
        <end position="204"/>
    </location>
</feature>
<dbReference type="PANTHER" id="PTHR46732:SF8">
    <property type="entry name" value="ATP-DEPENDENT PROTEASE LA (LON) DOMAIN PROTEIN"/>
    <property type="match status" value="1"/>
</dbReference>
<proteinExistence type="predicted"/>
<keyword evidence="3" id="KW-1185">Reference proteome</keyword>
<dbReference type="AlphaFoldDB" id="A0A3T0EDM3"/>